<protein>
    <submittedName>
        <fullName evidence="2">Uncharacterized protein</fullName>
    </submittedName>
</protein>
<gene>
    <name evidence="2" type="ORF">VB854_14495</name>
</gene>
<feature type="chain" id="PRO_5047259516" evidence="1">
    <location>
        <begin position="24"/>
        <end position="133"/>
    </location>
</feature>
<feature type="signal peptide" evidence="1">
    <location>
        <begin position="1"/>
        <end position="23"/>
    </location>
</feature>
<dbReference type="RefSeq" id="WP_323223938.1">
    <property type="nucleotide sequence ID" value="NZ_JAYGHT010000075.1"/>
</dbReference>
<evidence type="ECO:0000256" key="1">
    <source>
        <dbReference type="SAM" id="SignalP"/>
    </source>
</evidence>
<sequence>MNTKSFFLAVVLLGLSVAGFGWSQQDSYADNPPADGLIARGTEPFWSVSVSGNGIVFSSPTTNEQKYPYSKPMSASGRPADLVQVYRLNGNPNGFLILRKDTACNDGMSDNIYPYNATLILGSNVFEGCAGNQ</sequence>
<comment type="caution">
    <text evidence="2">The sequence shown here is derived from an EMBL/GenBank/DDBJ whole genome shotgun (WGS) entry which is preliminary data.</text>
</comment>
<evidence type="ECO:0000313" key="3">
    <source>
        <dbReference type="Proteomes" id="UP001301728"/>
    </source>
</evidence>
<dbReference type="EMBL" id="JAYGHT010000075">
    <property type="protein sequence ID" value="MEA5520154.1"/>
    <property type="molecule type" value="Genomic_DNA"/>
</dbReference>
<reference evidence="2 3" key="1">
    <citation type="submission" date="2023-12" db="EMBL/GenBank/DDBJ databases">
        <title>Baltic Sea Cyanobacteria.</title>
        <authorList>
            <person name="Delbaje E."/>
            <person name="Fewer D.P."/>
            <person name="Shishido T.K."/>
        </authorList>
    </citation>
    <scope>NUCLEOTIDE SEQUENCE [LARGE SCALE GENOMIC DNA]</scope>
    <source>
        <strain evidence="2 3">CCNP 1315</strain>
    </source>
</reference>
<keyword evidence="3" id="KW-1185">Reference proteome</keyword>
<dbReference type="Proteomes" id="UP001301728">
    <property type="component" value="Unassembled WGS sequence"/>
</dbReference>
<organism evidence="2 3">
    <name type="scientific">Limnoraphis robusta CCNP1315</name>
    <dbReference type="NCBI Taxonomy" id="3110306"/>
    <lineage>
        <taxon>Bacteria</taxon>
        <taxon>Bacillati</taxon>
        <taxon>Cyanobacteriota</taxon>
        <taxon>Cyanophyceae</taxon>
        <taxon>Oscillatoriophycideae</taxon>
        <taxon>Oscillatoriales</taxon>
        <taxon>Sirenicapillariaceae</taxon>
        <taxon>Limnoraphis</taxon>
    </lineage>
</organism>
<name>A0ABU5TZ40_9CYAN</name>
<evidence type="ECO:0000313" key="2">
    <source>
        <dbReference type="EMBL" id="MEA5520154.1"/>
    </source>
</evidence>
<accession>A0ABU5TZ40</accession>
<keyword evidence="1" id="KW-0732">Signal</keyword>
<proteinExistence type="predicted"/>